<protein>
    <submittedName>
        <fullName evidence="1">Similar to UMTA [Verticillium albo-atrum VaMs.102] acc. no. XP_003004874</fullName>
    </submittedName>
</protein>
<sequence>MEKCKLIHDTVDMADQYPMAEVIGTDLSPIQPSWVPANCRFEVDDAMLDWTFRDDFFDFIHIRNTSTGISNWDHLASEMYR</sequence>
<accession>U4LJW6</accession>
<dbReference type="Gene3D" id="3.40.50.150">
    <property type="entry name" value="Vaccinia Virus protein VP39"/>
    <property type="match status" value="1"/>
</dbReference>
<dbReference type="Proteomes" id="UP000018144">
    <property type="component" value="Unassembled WGS sequence"/>
</dbReference>
<dbReference type="STRING" id="1076935.U4LJW6"/>
<proteinExistence type="predicted"/>
<dbReference type="InterPro" id="IPR029063">
    <property type="entry name" value="SAM-dependent_MTases_sf"/>
</dbReference>
<keyword evidence="2" id="KW-1185">Reference proteome</keyword>
<dbReference type="OrthoDB" id="2013972at2759"/>
<dbReference type="SUPFAM" id="SSF53335">
    <property type="entry name" value="S-adenosyl-L-methionine-dependent methyltransferases"/>
    <property type="match status" value="1"/>
</dbReference>
<name>U4LJW6_PYROM</name>
<gene>
    <name evidence="1" type="ORF">PCON_12550</name>
</gene>
<dbReference type="EMBL" id="HF935732">
    <property type="protein sequence ID" value="CCX12957.1"/>
    <property type="molecule type" value="Genomic_DNA"/>
</dbReference>
<reference evidence="1 2" key="1">
    <citation type="journal article" date="2013" name="PLoS Genet.">
        <title>The genome and development-dependent transcriptomes of Pyronema confluens: a window into fungal evolution.</title>
        <authorList>
            <person name="Traeger S."/>
            <person name="Altegoer F."/>
            <person name="Freitag M."/>
            <person name="Gabaldon T."/>
            <person name="Kempken F."/>
            <person name="Kumar A."/>
            <person name="Marcet-Houben M."/>
            <person name="Poggeler S."/>
            <person name="Stajich J.E."/>
            <person name="Nowrousian M."/>
        </authorList>
    </citation>
    <scope>NUCLEOTIDE SEQUENCE [LARGE SCALE GENOMIC DNA]</scope>
    <source>
        <strain evidence="2">CBS 100304</strain>
        <tissue evidence="1">Vegetative mycelium</tissue>
    </source>
</reference>
<evidence type="ECO:0000313" key="1">
    <source>
        <dbReference type="EMBL" id="CCX12957.1"/>
    </source>
</evidence>
<dbReference type="AlphaFoldDB" id="U4LJW6"/>
<evidence type="ECO:0000313" key="2">
    <source>
        <dbReference type="Proteomes" id="UP000018144"/>
    </source>
</evidence>
<organism evidence="1 2">
    <name type="scientific">Pyronema omphalodes (strain CBS 100304)</name>
    <name type="common">Pyronema confluens</name>
    <dbReference type="NCBI Taxonomy" id="1076935"/>
    <lineage>
        <taxon>Eukaryota</taxon>
        <taxon>Fungi</taxon>
        <taxon>Dikarya</taxon>
        <taxon>Ascomycota</taxon>
        <taxon>Pezizomycotina</taxon>
        <taxon>Pezizomycetes</taxon>
        <taxon>Pezizales</taxon>
        <taxon>Pyronemataceae</taxon>
        <taxon>Pyronema</taxon>
    </lineage>
</organism>